<feature type="compositionally biased region" description="Basic and acidic residues" evidence="1">
    <location>
        <begin position="79"/>
        <end position="92"/>
    </location>
</feature>
<dbReference type="AlphaFoldDB" id="A0A9X2D4E3"/>
<dbReference type="Proteomes" id="UP001139485">
    <property type="component" value="Unassembled WGS sequence"/>
</dbReference>
<feature type="compositionally biased region" description="Basic residues" evidence="1">
    <location>
        <begin position="100"/>
        <end position="113"/>
    </location>
</feature>
<evidence type="ECO:0000313" key="3">
    <source>
        <dbReference type="Proteomes" id="UP001139485"/>
    </source>
</evidence>
<feature type="compositionally biased region" description="Basic and acidic residues" evidence="1">
    <location>
        <begin position="46"/>
        <end position="61"/>
    </location>
</feature>
<evidence type="ECO:0000256" key="1">
    <source>
        <dbReference type="SAM" id="MobiDB-lite"/>
    </source>
</evidence>
<comment type="caution">
    <text evidence="2">The sequence shown here is derived from an EMBL/GenBank/DDBJ whole genome shotgun (WGS) entry which is preliminary data.</text>
</comment>
<feature type="region of interest" description="Disordered" evidence="1">
    <location>
        <begin position="1"/>
        <end position="126"/>
    </location>
</feature>
<feature type="compositionally biased region" description="Basic residues" evidence="1">
    <location>
        <begin position="10"/>
        <end position="20"/>
    </location>
</feature>
<dbReference type="RefSeq" id="WP_250826022.1">
    <property type="nucleotide sequence ID" value="NZ_JAMOIL010000001.1"/>
</dbReference>
<dbReference type="EMBL" id="JAMOIL010000001">
    <property type="protein sequence ID" value="MCM0619136.1"/>
    <property type="molecule type" value="Genomic_DNA"/>
</dbReference>
<keyword evidence="3" id="KW-1185">Reference proteome</keyword>
<accession>A0A9X2D4E3</accession>
<organism evidence="2 3">
    <name type="scientific">Nocardioides bruguierae</name>
    <dbReference type="NCBI Taxonomy" id="2945102"/>
    <lineage>
        <taxon>Bacteria</taxon>
        <taxon>Bacillati</taxon>
        <taxon>Actinomycetota</taxon>
        <taxon>Actinomycetes</taxon>
        <taxon>Propionibacteriales</taxon>
        <taxon>Nocardioidaceae</taxon>
        <taxon>Nocardioides</taxon>
    </lineage>
</organism>
<reference evidence="2" key="1">
    <citation type="submission" date="2022-05" db="EMBL/GenBank/DDBJ databases">
        <authorList>
            <person name="Tuo L."/>
        </authorList>
    </citation>
    <scope>NUCLEOTIDE SEQUENCE</scope>
    <source>
        <strain evidence="2">BSK12Z-4</strain>
    </source>
</reference>
<proteinExistence type="predicted"/>
<gene>
    <name evidence="2" type="ORF">M8330_02355</name>
</gene>
<name>A0A9X2D4E3_9ACTN</name>
<sequence>MEERGVPRALQHRPHERRHLLSTSAGTGLGRGGVGEQHRPLLGAEAHGRLHDGTLLGRREAGGGGQAEQVDGWLQPGERGQRREQPAGEAVDRVGGVGSRHAHRLPRTHRRAVVRLAARRGGAPPR</sequence>
<feature type="compositionally biased region" description="Low complexity" evidence="1">
    <location>
        <begin position="114"/>
        <end position="126"/>
    </location>
</feature>
<protein>
    <submittedName>
        <fullName evidence="2">Uncharacterized protein</fullName>
    </submittedName>
</protein>
<evidence type="ECO:0000313" key="2">
    <source>
        <dbReference type="EMBL" id="MCM0619136.1"/>
    </source>
</evidence>